<keyword evidence="2 6" id="KW-0812">Transmembrane</keyword>
<dbReference type="GO" id="GO:0016020">
    <property type="term" value="C:membrane"/>
    <property type="evidence" value="ECO:0007669"/>
    <property type="project" value="UniProtKB-SubCell"/>
</dbReference>
<evidence type="ECO:0000256" key="4">
    <source>
        <dbReference type="ARBA" id="ARBA00023136"/>
    </source>
</evidence>
<dbReference type="InterPro" id="IPR027383">
    <property type="entry name" value="Znf_put"/>
</dbReference>
<evidence type="ECO:0000256" key="2">
    <source>
        <dbReference type="ARBA" id="ARBA00022692"/>
    </source>
</evidence>
<dbReference type="InterPro" id="IPR006260">
    <property type="entry name" value="TonB/TolA_C"/>
</dbReference>
<dbReference type="PANTHER" id="PTHR37461">
    <property type="entry name" value="ANTI-SIGMA-K FACTOR RSKA"/>
    <property type="match status" value="1"/>
</dbReference>
<evidence type="ECO:0000256" key="1">
    <source>
        <dbReference type="ARBA" id="ARBA00004167"/>
    </source>
</evidence>
<dbReference type="PROSITE" id="PS52015">
    <property type="entry name" value="TONB_CTD"/>
    <property type="match status" value="1"/>
</dbReference>
<dbReference type="PANTHER" id="PTHR37461:SF1">
    <property type="entry name" value="ANTI-SIGMA-K FACTOR RSKA"/>
    <property type="match status" value="1"/>
</dbReference>
<dbReference type="Pfam" id="PF03544">
    <property type="entry name" value="TonB_C"/>
    <property type="match status" value="1"/>
</dbReference>
<protein>
    <submittedName>
        <fullName evidence="8">TonB family protein</fullName>
    </submittedName>
</protein>
<evidence type="ECO:0000256" key="6">
    <source>
        <dbReference type="SAM" id="Phobius"/>
    </source>
</evidence>
<feature type="compositionally biased region" description="Low complexity" evidence="5">
    <location>
        <begin position="150"/>
        <end position="164"/>
    </location>
</feature>
<name>A0A7C4GGZ4_UNCW3</name>
<dbReference type="InterPro" id="IPR051474">
    <property type="entry name" value="Anti-sigma-K/W_factor"/>
</dbReference>
<evidence type="ECO:0000259" key="7">
    <source>
        <dbReference type="PROSITE" id="PS52015"/>
    </source>
</evidence>
<accession>A0A7C4GGZ4</accession>
<evidence type="ECO:0000256" key="5">
    <source>
        <dbReference type="SAM" id="MobiDB-lite"/>
    </source>
</evidence>
<evidence type="ECO:0000256" key="3">
    <source>
        <dbReference type="ARBA" id="ARBA00022989"/>
    </source>
</evidence>
<feature type="compositionally biased region" description="Basic and acidic residues" evidence="5">
    <location>
        <begin position="194"/>
        <end position="207"/>
    </location>
</feature>
<comment type="caution">
    <text evidence="8">The sequence shown here is derived from an EMBL/GenBank/DDBJ whole genome shotgun (WGS) entry which is preliminary data.</text>
</comment>
<proteinExistence type="predicted"/>
<dbReference type="InterPro" id="IPR037682">
    <property type="entry name" value="TonB_C"/>
</dbReference>
<feature type="domain" description="TonB C-terminal" evidence="7">
    <location>
        <begin position="250"/>
        <end position="344"/>
    </location>
</feature>
<feature type="region of interest" description="Disordered" evidence="5">
    <location>
        <begin position="150"/>
        <end position="261"/>
    </location>
</feature>
<organism evidence="8">
    <name type="scientific">candidate division WOR-3 bacterium</name>
    <dbReference type="NCBI Taxonomy" id="2052148"/>
    <lineage>
        <taxon>Bacteria</taxon>
        <taxon>Bacteria division WOR-3</taxon>
    </lineage>
</organism>
<feature type="transmembrane region" description="Helical" evidence="6">
    <location>
        <begin position="94"/>
        <end position="118"/>
    </location>
</feature>
<sequence>MKPDCESVRDLLGPYLDAELAEPKRRQVELHLKTCPECRRELTELETLYVLARRAARPGVPDEHLDHLRMTVTRKLRREAKIETARPRLQSMSLFRLATVGGALVVMIVVVIAGYRLLGDRSMRLGTLSETGPGVSKTRSAAEAVAETTFTTPTGSGRAEAIAEAGRRETRGKTAGAGSHAMRAMEDTPEPAEFETKTDKDPGRADADNTGENIRPPAPASKPFAVTPGIRTAQSEPEAKLAGVEGSSTPDEARSHSIELDDMSWPDQKVFQRDTGTVELLLWVEPDSSISSVRVLRSSGSPALDSFALFQALRAKAVPEFKDGRPVRTARRVEFRQPAAQSDDQ</sequence>
<dbReference type="NCBIfam" id="TIGR01352">
    <property type="entry name" value="tonB_Cterm"/>
    <property type="match status" value="1"/>
</dbReference>
<reference evidence="8" key="1">
    <citation type="journal article" date="2020" name="mSystems">
        <title>Genome- and Community-Level Interaction Insights into Carbon Utilization and Element Cycling Functions of Hydrothermarchaeota in Hydrothermal Sediment.</title>
        <authorList>
            <person name="Zhou Z."/>
            <person name="Liu Y."/>
            <person name="Xu W."/>
            <person name="Pan J."/>
            <person name="Luo Z.H."/>
            <person name="Li M."/>
        </authorList>
    </citation>
    <scope>NUCLEOTIDE SEQUENCE [LARGE SCALE GENOMIC DNA]</scope>
    <source>
        <strain evidence="8">SpSt-488</strain>
    </source>
</reference>
<keyword evidence="3 6" id="KW-1133">Transmembrane helix</keyword>
<dbReference type="SUPFAM" id="SSF74653">
    <property type="entry name" value="TolA/TonB C-terminal domain"/>
    <property type="match status" value="1"/>
</dbReference>
<dbReference type="GO" id="GO:0016989">
    <property type="term" value="F:sigma factor antagonist activity"/>
    <property type="evidence" value="ECO:0007669"/>
    <property type="project" value="TreeGrafter"/>
</dbReference>
<dbReference type="InterPro" id="IPR041916">
    <property type="entry name" value="Anti_sigma_zinc_sf"/>
</dbReference>
<dbReference type="GO" id="GO:0055085">
    <property type="term" value="P:transmembrane transport"/>
    <property type="evidence" value="ECO:0007669"/>
    <property type="project" value="InterPro"/>
</dbReference>
<keyword evidence="4 6" id="KW-0472">Membrane</keyword>
<dbReference type="AlphaFoldDB" id="A0A7C4GGZ4"/>
<evidence type="ECO:0000313" key="8">
    <source>
        <dbReference type="EMBL" id="HGK28540.1"/>
    </source>
</evidence>
<dbReference type="Pfam" id="PF13490">
    <property type="entry name" value="zf-HC2"/>
    <property type="match status" value="1"/>
</dbReference>
<dbReference type="EMBL" id="DSUT01000131">
    <property type="protein sequence ID" value="HGK28540.1"/>
    <property type="molecule type" value="Genomic_DNA"/>
</dbReference>
<dbReference type="Gene3D" id="3.30.1150.10">
    <property type="match status" value="1"/>
</dbReference>
<dbReference type="GO" id="GO:0006417">
    <property type="term" value="P:regulation of translation"/>
    <property type="evidence" value="ECO:0007669"/>
    <property type="project" value="TreeGrafter"/>
</dbReference>
<comment type="subcellular location">
    <subcellularLocation>
        <location evidence="1">Membrane</location>
        <topology evidence="1">Single-pass membrane protein</topology>
    </subcellularLocation>
</comment>
<gene>
    <name evidence="8" type="ORF">ENS41_06245</name>
</gene>
<dbReference type="Gene3D" id="1.10.10.1320">
    <property type="entry name" value="Anti-sigma factor, zinc-finger domain"/>
    <property type="match status" value="1"/>
</dbReference>